<dbReference type="Gene3D" id="3.40.50.2300">
    <property type="match status" value="2"/>
</dbReference>
<evidence type="ECO:0000256" key="1">
    <source>
        <dbReference type="ARBA" id="ARBA00004196"/>
    </source>
</evidence>
<dbReference type="SUPFAM" id="SSF53822">
    <property type="entry name" value="Periplasmic binding protein-like I"/>
    <property type="match status" value="1"/>
</dbReference>
<dbReference type="Pfam" id="PF13407">
    <property type="entry name" value="Peripla_BP_4"/>
    <property type="match status" value="1"/>
</dbReference>
<accession>A0A9D1UD08</accession>
<dbReference type="PANTHER" id="PTHR46847:SF1">
    <property type="entry name" value="D-ALLOSE-BINDING PERIPLASMIC PROTEIN-RELATED"/>
    <property type="match status" value="1"/>
</dbReference>
<keyword evidence="4" id="KW-0812">Transmembrane</keyword>
<dbReference type="EMBL" id="DXGH01000057">
    <property type="protein sequence ID" value="HIW81975.1"/>
    <property type="molecule type" value="Genomic_DNA"/>
</dbReference>
<keyword evidence="4" id="KW-0472">Membrane</keyword>
<reference evidence="6" key="1">
    <citation type="journal article" date="2021" name="PeerJ">
        <title>Extensive microbial diversity within the chicken gut microbiome revealed by metagenomics and culture.</title>
        <authorList>
            <person name="Gilroy R."/>
            <person name="Ravi A."/>
            <person name="Getino M."/>
            <person name="Pursley I."/>
            <person name="Horton D.L."/>
            <person name="Alikhan N.F."/>
            <person name="Baker D."/>
            <person name="Gharbi K."/>
            <person name="Hall N."/>
            <person name="Watson M."/>
            <person name="Adriaenssens E.M."/>
            <person name="Foster-Nyarko E."/>
            <person name="Jarju S."/>
            <person name="Secka A."/>
            <person name="Antonio M."/>
            <person name="Oren A."/>
            <person name="Chaudhuri R.R."/>
            <person name="La Ragione R."/>
            <person name="Hildebrand F."/>
            <person name="Pallen M.J."/>
        </authorList>
    </citation>
    <scope>NUCLEOTIDE SEQUENCE</scope>
    <source>
        <strain evidence="6">CHK195-6426</strain>
    </source>
</reference>
<organism evidence="6 7">
    <name type="scientific">Candidatus Acetatifactor stercoripullorum</name>
    <dbReference type="NCBI Taxonomy" id="2838414"/>
    <lineage>
        <taxon>Bacteria</taxon>
        <taxon>Bacillati</taxon>
        <taxon>Bacillota</taxon>
        <taxon>Clostridia</taxon>
        <taxon>Lachnospirales</taxon>
        <taxon>Lachnospiraceae</taxon>
        <taxon>Acetatifactor</taxon>
    </lineage>
</organism>
<dbReference type="GO" id="GO:0030313">
    <property type="term" value="C:cell envelope"/>
    <property type="evidence" value="ECO:0007669"/>
    <property type="project" value="UniProtKB-SubCell"/>
</dbReference>
<evidence type="ECO:0000256" key="2">
    <source>
        <dbReference type="ARBA" id="ARBA00007639"/>
    </source>
</evidence>
<keyword evidence="3" id="KW-0732">Signal</keyword>
<evidence type="ECO:0000256" key="3">
    <source>
        <dbReference type="ARBA" id="ARBA00022729"/>
    </source>
</evidence>
<dbReference type="AlphaFoldDB" id="A0A9D1UD08"/>
<dbReference type="Proteomes" id="UP000824265">
    <property type="component" value="Unassembled WGS sequence"/>
</dbReference>
<dbReference type="PANTHER" id="PTHR46847">
    <property type="entry name" value="D-ALLOSE-BINDING PERIPLASMIC PROTEIN-RELATED"/>
    <property type="match status" value="1"/>
</dbReference>
<keyword evidence="4" id="KW-1133">Transmembrane helix</keyword>
<gene>
    <name evidence="6" type="ORF">H9742_10765</name>
</gene>
<dbReference type="GO" id="GO:0030246">
    <property type="term" value="F:carbohydrate binding"/>
    <property type="evidence" value="ECO:0007669"/>
    <property type="project" value="UniProtKB-ARBA"/>
</dbReference>
<protein>
    <submittedName>
        <fullName evidence="6">Substrate-binding domain-containing protein</fullName>
    </submittedName>
</protein>
<dbReference type="InterPro" id="IPR025997">
    <property type="entry name" value="SBP_2_dom"/>
</dbReference>
<comment type="caution">
    <text evidence="6">The sequence shown here is derived from an EMBL/GenBank/DDBJ whole genome shotgun (WGS) entry which is preliminary data.</text>
</comment>
<evidence type="ECO:0000256" key="4">
    <source>
        <dbReference type="SAM" id="Phobius"/>
    </source>
</evidence>
<comment type="similarity">
    <text evidence="2">Belongs to the bacterial solute-binding protein 2 family.</text>
</comment>
<sequence length="230" mass="25695">MKLPGKNESVRRLLPIGAVVLAALFLAFLFYVQYAREKEERGPKRIICVLKVLDETNDFWEQLLEGAQMAALEYGIELEVVAASQETAIEEQNQLIYWAIEERPDAILLMPSSQEGTAQAVEKVRESGIPIVLVDSSVNGSQGLTRVATDNVEAGKIQGEFMKKFLTKESQIAIVSYVKGASTAADREKGLREGLGEFEDNIVEVVFCDSDYDKAYRLVKELLEKYPQID</sequence>
<evidence type="ECO:0000259" key="5">
    <source>
        <dbReference type="Pfam" id="PF13407"/>
    </source>
</evidence>
<feature type="non-terminal residue" evidence="6">
    <location>
        <position position="230"/>
    </location>
</feature>
<name>A0A9D1UD08_9FIRM</name>
<evidence type="ECO:0000313" key="6">
    <source>
        <dbReference type="EMBL" id="HIW81975.1"/>
    </source>
</evidence>
<feature type="domain" description="Periplasmic binding protein" evidence="5">
    <location>
        <begin position="55"/>
        <end position="230"/>
    </location>
</feature>
<dbReference type="InterPro" id="IPR028082">
    <property type="entry name" value="Peripla_BP_I"/>
</dbReference>
<evidence type="ECO:0000313" key="7">
    <source>
        <dbReference type="Proteomes" id="UP000824265"/>
    </source>
</evidence>
<feature type="transmembrane region" description="Helical" evidence="4">
    <location>
        <begin position="12"/>
        <end position="32"/>
    </location>
</feature>
<reference evidence="6" key="2">
    <citation type="submission" date="2021-04" db="EMBL/GenBank/DDBJ databases">
        <authorList>
            <person name="Gilroy R."/>
        </authorList>
    </citation>
    <scope>NUCLEOTIDE SEQUENCE</scope>
    <source>
        <strain evidence="6">CHK195-6426</strain>
    </source>
</reference>
<proteinExistence type="inferred from homology"/>
<comment type="subcellular location">
    <subcellularLocation>
        <location evidence="1">Cell envelope</location>
    </subcellularLocation>
</comment>